<evidence type="ECO:0008006" key="4">
    <source>
        <dbReference type="Google" id="ProtNLM"/>
    </source>
</evidence>
<feature type="compositionally biased region" description="Basic and acidic residues" evidence="1">
    <location>
        <begin position="245"/>
        <end position="257"/>
    </location>
</feature>
<proteinExistence type="predicted"/>
<dbReference type="Proteomes" id="UP000230233">
    <property type="component" value="Chromosome X"/>
</dbReference>
<gene>
    <name evidence="2" type="primary">Cnig_chr_X.g26490</name>
    <name evidence="2" type="ORF">B9Z55_026490</name>
</gene>
<feature type="region of interest" description="Disordered" evidence="1">
    <location>
        <begin position="272"/>
        <end position="306"/>
    </location>
</feature>
<feature type="region of interest" description="Disordered" evidence="1">
    <location>
        <begin position="198"/>
        <end position="259"/>
    </location>
</feature>
<feature type="compositionally biased region" description="Low complexity" evidence="1">
    <location>
        <begin position="113"/>
        <end position="123"/>
    </location>
</feature>
<comment type="caution">
    <text evidence="2">The sequence shown here is derived from an EMBL/GenBank/DDBJ whole genome shotgun (WGS) entry which is preliminary data.</text>
</comment>
<protein>
    <recommendedName>
        <fullName evidence="4">Zinc finger PHD-type domain-containing protein</fullName>
    </recommendedName>
</protein>
<dbReference type="InterPro" id="IPR011011">
    <property type="entry name" value="Znf_FYVE_PHD"/>
</dbReference>
<keyword evidence="3" id="KW-1185">Reference proteome</keyword>
<feature type="region of interest" description="Disordered" evidence="1">
    <location>
        <begin position="89"/>
        <end position="133"/>
    </location>
</feature>
<dbReference type="AlphaFoldDB" id="A0A2G5T3N5"/>
<evidence type="ECO:0000313" key="2">
    <source>
        <dbReference type="EMBL" id="PIC21779.1"/>
    </source>
</evidence>
<dbReference type="CDD" id="cd15517">
    <property type="entry name" value="PHD_TCF19_like"/>
    <property type="match status" value="1"/>
</dbReference>
<sequence length="488" mass="53942">MANQFDPNQAVNLFGFNDTFTTSMYHLGQTSGPNHLMYPGIENPLVQYLLMQQQDLRNQYSNLLLPVWNFVGVVPQTPQNNPTAALQQLENHQGDEQDESLSVSETSEEAMSDSEGSLSSLPSTKDVIEDNQKPKISPLLHADLLRELENQGNAQNDNPVPPSPGPEENADAVVPPLIQLPQASAPVEKLCENSVEIPNYEVDLSRSASGEKKNLKKNKKKLLPSSLGLEKETRSDGVVVNTPKRKNEEGETSEQNKRIKVVLRMIKKELVEADSSEIPGSAPTPPAASEETSPLSGHNCGSKKQKKQIVFKLKNGPCVIRAVLGSDVTSPPENVTIEDLRTPEQVARDARRLRRAAEKEAKGKTKGEAEAANLIPENEIKKEVEDDEKDEDRAAKNKCGTGEFCIADPYKQAHWAQCINCAQWYHVFCLTQSNREYQKAFFCCDHPSAGMAMAAKKGVVFNNYWSVPNPRKMKSSSSARVPLVTLEE</sequence>
<name>A0A2G5T3N5_9PELO</name>
<dbReference type="EMBL" id="PDUG01000006">
    <property type="protein sequence ID" value="PIC21779.1"/>
    <property type="molecule type" value="Genomic_DNA"/>
</dbReference>
<evidence type="ECO:0000313" key="3">
    <source>
        <dbReference type="Proteomes" id="UP000230233"/>
    </source>
</evidence>
<dbReference type="SUPFAM" id="SSF57903">
    <property type="entry name" value="FYVE/PHD zinc finger"/>
    <property type="match status" value="1"/>
</dbReference>
<reference evidence="3" key="1">
    <citation type="submission" date="2017-10" db="EMBL/GenBank/DDBJ databases">
        <title>Rapid genome shrinkage in a self-fertile nematode reveals novel sperm competition proteins.</title>
        <authorList>
            <person name="Yin D."/>
            <person name="Schwarz E.M."/>
            <person name="Thomas C.G."/>
            <person name="Felde R.L."/>
            <person name="Korf I.F."/>
            <person name="Cutter A.D."/>
            <person name="Schartner C.M."/>
            <person name="Ralston E.J."/>
            <person name="Meyer B.J."/>
            <person name="Haag E.S."/>
        </authorList>
    </citation>
    <scope>NUCLEOTIDE SEQUENCE [LARGE SCALE GENOMIC DNA]</scope>
    <source>
        <strain evidence="3">JU1422</strain>
    </source>
</reference>
<organism evidence="2 3">
    <name type="scientific">Caenorhabditis nigoni</name>
    <dbReference type="NCBI Taxonomy" id="1611254"/>
    <lineage>
        <taxon>Eukaryota</taxon>
        <taxon>Metazoa</taxon>
        <taxon>Ecdysozoa</taxon>
        <taxon>Nematoda</taxon>
        <taxon>Chromadorea</taxon>
        <taxon>Rhabditida</taxon>
        <taxon>Rhabditina</taxon>
        <taxon>Rhabditomorpha</taxon>
        <taxon>Rhabditoidea</taxon>
        <taxon>Rhabditidae</taxon>
        <taxon>Peloderinae</taxon>
        <taxon>Caenorhabditis</taxon>
    </lineage>
</organism>
<evidence type="ECO:0000256" key="1">
    <source>
        <dbReference type="SAM" id="MobiDB-lite"/>
    </source>
</evidence>
<dbReference type="OrthoDB" id="10387501at2759"/>
<accession>A0A2G5T3N5</accession>
<feature type="region of interest" description="Disordered" evidence="1">
    <location>
        <begin position="152"/>
        <end position="171"/>
    </location>
</feature>